<evidence type="ECO:0000256" key="1">
    <source>
        <dbReference type="ARBA" id="ARBA00022729"/>
    </source>
</evidence>
<dbReference type="InterPro" id="IPR001638">
    <property type="entry name" value="Solute-binding_3/MltF_N"/>
</dbReference>
<dbReference type="SUPFAM" id="SSF53850">
    <property type="entry name" value="Periplasmic binding protein-like II"/>
    <property type="match status" value="1"/>
</dbReference>
<accession>A0A644S9C9</accession>
<dbReference type="EMBL" id="AACBVJ010000003">
    <property type="protein sequence ID" value="EAJ9196980.1"/>
    <property type="molecule type" value="Genomic_DNA"/>
</dbReference>
<feature type="signal peptide" evidence="2">
    <location>
        <begin position="1"/>
        <end position="18"/>
    </location>
</feature>
<dbReference type="EMBL" id="AABKAB010000006">
    <property type="protein sequence ID" value="EAH8157146.1"/>
    <property type="molecule type" value="Genomic_DNA"/>
</dbReference>
<dbReference type="Gene3D" id="3.40.190.10">
    <property type="entry name" value="Periplasmic binding protein-like II"/>
    <property type="match status" value="2"/>
</dbReference>
<evidence type="ECO:0000313" key="5">
    <source>
        <dbReference type="EMBL" id="EAH8157146.1"/>
    </source>
</evidence>
<protein>
    <submittedName>
        <fullName evidence="6">Transporter substrate-binding domain-containing protein</fullName>
    </submittedName>
</protein>
<dbReference type="PANTHER" id="PTHR35936">
    <property type="entry name" value="MEMBRANE-BOUND LYTIC MUREIN TRANSGLYCOSYLASE F"/>
    <property type="match status" value="1"/>
</dbReference>
<organism evidence="6 7">
    <name type="scientific">Campylobacter coli</name>
    <dbReference type="NCBI Taxonomy" id="195"/>
    <lineage>
        <taxon>Bacteria</taxon>
        <taxon>Pseudomonadati</taxon>
        <taxon>Campylobacterota</taxon>
        <taxon>Epsilonproteobacteria</taxon>
        <taxon>Campylobacterales</taxon>
        <taxon>Campylobacteraceae</taxon>
        <taxon>Campylobacter</taxon>
    </lineage>
</organism>
<reference evidence="6 7" key="1">
    <citation type="submission" date="2018-05" db="EMBL/GenBank/DDBJ databases">
        <authorList>
            <consortium name="PulseNet: The National Subtyping Network for Foodborne Disease Surveillance"/>
            <person name="Tarr C.L."/>
            <person name="Trees E."/>
            <person name="Katz L.S."/>
            <person name="Carleton-Romer H.A."/>
            <person name="Stroika S."/>
            <person name="Kucerova Z."/>
            <person name="Roache K.F."/>
            <person name="Sabol A.L."/>
            <person name="Besser J."/>
            <person name="Gerner-Smidt P."/>
        </authorList>
    </citation>
    <scope>NUCLEOTIDE SEQUENCE [LARGE SCALE GENOMIC DNA]</scope>
    <source>
        <strain evidence="6 7">PNUSAC001435</strain>
        <strain evidence="5 8">PNUSAC007828</strain>
    </source>
</reference>
<comment type="caution">
    <text evidence="6">The sequence shown here is derived from an EMBL/GenBank/DDBJ whole genome shotgun (WGS) entry which is preliminary data.</text>
</comment>
<evidence type="ECO:0000259" key="4">
    <source>
        <dbReference type="SMART" id="SM00079"/>
    </source>
</evidence>
<dbReference type="Pfam" id="PF00497">
    <property type="entry name" value="SBP_bac_3"/>
    <property type="match status" value="1"/>
</dbReference>
<dbReference type="Proteomes" id="UP000382436">
    <property type="component" value="Unassembled WGS sequence"/>
</dbReference>
<evidence type="ECO:0000256" key="2">
    <source>
        <dbReference type="SAM" id="SignalP"/>
    </source>
</evidence>
<dbReference type="Proteomes" id="UP000576616">
    <property type="component" value="Unassembled WGS sequence"/>
</dbReference>
<dbReference type="SMART" id="SM00079">
    <property type="entry name" value="PBPe"/>
    <property type="match status" value="1"/>
</dbReference>
<evidence type="ECO:0000313" key="7">
    <source>
        <dbReference type="Proteomes" id="UP000382436"/>
    </source>
</evidence>
<gene>
    <name evidence="6" type="ORF">BZ274_02120</name>
    <name evidence="5" type="ORF">ES716_04310</name>
</gene>
<feature type="domain" description="Ionotropic glutamate receptor C-terminal" evidence="4">
    <location>
        <begin position="20"/>
        <end position="242"/>
    </location>
</feature>
<sequence>MKKIFYLLTLFFALNLAAKDLVVGMELGYPPFEMSDKDGKASGISVDFLEAFAKENDYRLIVKNIAWDGLIPALRTGKIDLIMSSMTITDDRKKAVDFSIPYAQANLAILTPLNSDIKNIKDLDQKGKILALKRGSTGHLYANKNLKNATIHLFDKENAAILEVIQGKADGFFYDQLTIYRTWQKHQDTTRAILAPFQENPEFWGIAIQKGNKELKKELDDFITQSKNDGLFDSLGEKYLKEVKDTFKKENLQFFF</sequence>
<dbReference type="SMART" id="SM00062">
    <property type="entry name" value="PBPb"/>
    <property type="match status" value="1"/>
</dbReference>
<feature type="domain" description="Solute-binding protein family 3/N-terminal" evidence="3">
    <location>
        <begin position="20"/>
        <end position="243"/>
    </location>
</feature>
<evidence type="ECO:0000259" key="3">
    <source>
        <dbReference type="SMART" id="SM00062"/>
    </source>
</evidence>
<dbReference type="AlphaFoldDB" id="A0A644S9C9"/>
<keyword evidence="1 2" id="KW-0732">Signal</keyword>
<proteinExistence type="predicted"/>
<name>A0A644S9C9_CAMCO</name>
<feature type="chain" id="PRO_5041551617" evidence="2">
    <location>
        <begin position="19"/>
        <end position="256"/>
    </location>
</feature>
<dbReference type="GO" id="GO:0015276">
    <property type="term" value="F:ligand-gated monoatomic ion channel activity"/>
    <property type="evidence" value="ECO:0007669"/>
    <property type="project" value="InterPro"/>
</dbReference>
<dbReference type="GO" id="GO:0016020">
    <property type="term" value="C:membrane"/>
    <property type="evidence" value="ECO:0007669"/>
    <property type="project" value="InterPro"/>
</dbReference>
<evidence type="ECO:0000313" key="6">
    <source>
        <dbReference type="EMBL" id="EAJ9196980.1"/>
    </source>
</evidence>
<dbReference type="InterPro" id="IPR001320">
    <property type="entry name" value="Iontro_rcpt_C"/>
</dbReference>
<dbReference type="PANTHER" id="PTHR35936:SF17">
    <property type="entry name" value="ARGININE-BINDING EXTRACELLULAR PROTEIN ARTP"/>
    <property type="match status" value="1"/>
</dbReference>
<dbReference type="CDD" id="cd13629">
    <property type="entry name" value="PBP2_Dsm1740"/>
    <property type="match status" value="1"/>
</dbReference>
<evidence type="ECO:0000313" key="8">
    <source>
        <dbReference type="Proteomes" id="UP000576616"/>
    </source>
</evidence>
<dbReference type="RefSeq" id="WP_072214673.1">
    <property type="nucleotide sequence ID" value="NZ_FAYO01000020.1"/>
</dbReference>